<dbReference type="Proteomes" id="UP000316852">
    <property type="component" value="Unassembled WGS sequence"/>
</dbReference>
<sequence length="480" mass="50989">MRRDTRLAEFATLDSAGLAPTEQDSTGDDRWLPLAEEELENADLLEEERPARRGALLRGALTRGRFRLRRIAVLEERRGVRGELGFLVDGRHPRAGARATAAAGHLDLAAGRVTLSHGPALFAEAMRVGRSGRRVRGPRTDPVRAHPSLGASAGAIDGGAFTWNAGPTIWAFAGVRSEIREPIAGVGLGVSRGRMRGSAAFGAGLPARVGGNDAPDGGGGTAPRPFRCGSITVARQSQGRDWALEALRSPEGHALLAEARGRAGRALLSARWRFRSWKSRKVAAELGAETLGPDSRARVTWRSWSRNAAADDGLLELEASRSRRGAAALRLRVGAAGLGREGNRFTVHESYGLAVATLARDDRCSLAVHALRRGSSNAGSSSSSTTLGSRLDLRAGKLGRHSILVEATRIRKGAPAWGVGLAPSGETTLRARSKPGLWVSARGGFGSRLWRIGYALERGEGPGGTRPWSGSVWLKLDRSP</sequence>
<evidence type="ECO:0000313" key="1">
    <source>
        <dbReference type="EMBL" id="TMQ58806.1"/>
    </source>
</evidence>
<accession>A0A538T581</accession>
<gene>
    <name evidence="1" type="ORF">E6K76_06700</name>
</gene>
<organism evidence="1 2">
    <name type="scientific">Eiseniibacteriota bacterium</name>
    <dbReference type="NCBI Taxonomy" id="2212470"/>
    <lineage>
        <taxon>Bacteria</taxon>
        <taxon>Candidatus Eiseniibacteriota</taxon>
    </lineage>
</organism>
<comment type="caution">
    <text evidence="1">The sequence shown here is derived from an EMBL/GenBank/DDBJ whole genome shotgun (WGS) entry which is preliminary data.</text>
</comment>
<evidence type="ECO:0000313" key="2">
    <source>
        <dbReference type="Proteomes" id="UP000316852"/>
    </source>
</evidence>
<protein>
    <submittedName>
        <fullName evidence="1">Uncharacterized protein</fullName>
    </submittedName>
</protein>
<dbReference type="AlphaFoldDB" id="A0A538T581"/>
<proteinExistence type="predicted"/>
<dbReference type="EMBL" id="VBOW01000029">
    <property type="protein sequence ID" value="TMQ58806.1"/>
    <property type="molecule type" value="Genomic_DNA"/>
</dbReference>
<name>A0A538T581_UNCEI</name>
<reference evidence="1 2" key="1">
    <citation type="journal article" date="2019" name="Nat. Microbiol.">
        <title>Mediterranean grassland soil C-N compound turnover is dependent on rainfall and depth, and is mediated by genomically divergent microorganisms.</title>
        <authorList>
            <person name="Diamond S."/>
            <person name="Andeer P.F."/>
            <person name="Li Z."/>
            <person name="Crits-Christoph A."/>
            <person name="Burstein D."/>
            <person name="Anantharaman K."/>
            <person name="Lane K.R."/>
            <person name="Thomas B.C."/>
            <person name="Pan C."/>
            <person name="Northen T.R."/>
            <person name="Banfield J.F."/>
        </authorList>
    </citation>
    <scope>NUCLEOTIDE SEQUENCE [LARGE SCALE GENOMIC DNA]</scope>
    <source>
        <strain evidence="1">WS_6</strain>
    </source>
</reference>